<evidence type="ECO:0000313" key="4">
    <source>
        <dbReference type="Proteomes" id="UP000505377"/>
    </source>
</evidence>
<feature type="region of interest" description="Disordered" evidence="1">
    <location>
        <begin position="250"/>
        <end position="269"/>
    </location>
</feature>
<dbReference type="Proteomes" id="UP000505377">
    <property type="component" value="Chromosome"/>
</dbReference>
<dbReference type="KEGG" id="pbro:HOP40_25320"/>
<evidence type="ECO:0000313" key="3">
    <source>
        <dbReference type="EMBL" id="QJY48693.1"/>
    </source>
</evidence>
<keyword evidence="2" id="KW-0812">Transmembrane</keyword>
<feature type="transmembrane region" description="Helical" evidence="2">
    <location>
        <begin position="160"/>
        <end position="183"/>
    </location>
</feature>
<gene>
    <name evidence="3" type="ORF">HOP40_25320</name>
</gene>
<dbReference type="AlphaFoldDB" id="A0A6M6JN85"/>
<feature type="transmembrane region" description="Helical" evidence="2">
    <location>
        <begin position="104"/>
        <end position="123"/>
    </location>
</feature>
<keyword evidence="2" id="KW-0472">Membrane</keyword>
<dbReference type="PANTHER" id="PTHR11360">
    <property type="entry name" value="MONOCARBOXYLATE TRANSPORTER"/>
    <property type="match status" value="1"/>
</dbReference>
<evidence type="ECO:0000256" key="2">
    <source>
        <dbReference type="SAM" id="Phobius"/>
    </source>
</evidence>
<feature type="transmembrane region" description="Helical" evidence="2">
    <location>
        <begin position="70"/>
        <end position="92"/>
    </location>
</feature>
<dbReference type="InterPro" id="IPR036259">
    <property type="entry name" value="MFS_trans_sf"/>
</dbReference>
<feature type="transmembrane region" description="Helical" evidence="2">
    <location>
        <begin position="223"/>
        <end position="244"/>
    </location>
</feature>
<dbReference type="EMBL" id="CP053564">
    <property type="protein sequence ID" value="QJY48693.1"/>
    <property type="molecule type" value="Genomic_DNA"/>
</dbReference>
<accession>A0A6M6JN85</accession>
<reference evidence="3 4" key="1">
    <citation type="submission" date="2020-05" db="EMBL/GenBank/DDBJ databases">
        <authorList>
            <person name="Mo P."/>
        </authorList>
    </citation>
    <scope>NUCLEOTIDE SEQUENCE [LARGE SCALE GENOMIC DNA]</scope>
    <source>
        <strain evidence="3 4">Gen01</strain>
    </source>
</reference>
<dbReference type="Gene3D" id="1.20.1250.20">
    <property type="entry name" value="MFS general substrate transporter like domains"/>
    <property type="match status" value="1"/>
</dbReference>
<name>A0A6M6JN85_9PSEU</name>
<dbReference type="SUPFAM" id="SSF103473">
    <property type="entry name" value="MFS general substrate transporter"/>
    <property type="match status" value="1"/>
</dbReference>
<keyword evidence="4" id="KW-1185">Reference proteome</keyword>
<dbReference type="Pfam" id="PF06779">
    <property type="entry name" value="MFS_4"/>
    <property type="match status" value="1"/>
</dbReference>
<feature type="transmembrane region" description="Helical" evidence="2">
    <location>
        <begin position="195"/>
        <end position="217"/>
    </location>
</feature>
<feature type="transmembrane region" description="Helical" evidence="2">
    <location>
        <begin position="135"/>
        <end position="154"/>
    </location>
</feature>
<dbReference type="InterPro" id="IPR050327">
    <property type="entry name" value="Proton-linked_MCT"/>
</dbReference>
<dbReference type="InterPro" id="IPR010645">
    <property type="entry name" value="MFS_4"/>
</dbReference>
<sequence>MATAGGGLGTVVTPPVLAALLPVLGLPGTLRAAGLVSAGVLVACVPACPGRPRPAGRRTPAAGRPSAGPGWRLLAAATVGLTAAMFVPFTHLPGYAAAHGTDPAGGAALVALAGAASLTGRLLAVPAQARWGAWAVHRAGAAVFCGAFALWATAAGPTGLTAFAVVFGLGHGAYLGVAAAVVLQLHGTDALALRIGSLHAATAVGGLVGPAAAGVAADLTGSPSAAVAVGAALGVAGCAVLAAVRPTAVTGRPAGSAGAAQPPRCRSIA</sequence>
<feature type="transmembrane region" description="Helical" evidence="2">
    <location>
        <begin position="28"/>
        <end position="49"/>
    </location>
</feature>
<protein>
    <submittedName>
        <fullName evidence="3">Uncharacterized protein</fullName>
    </submittedName>
</protein>
<keyword evidence="2" id="KW-1133">Transmembrane helix</keyword>
<organism evidence="3 4">
    <name type="scientific">Pseudonocardia broussonetiae</name>
    <dbReference type="NCBI Taxonomy" id="2736640"/>
    <lineage>
        <taxon>Bacteria</taxon>
        <taxon>Bacillati</taxon>
        <taxon>Actinomycetota</taxon>
        <taxon>Actinomycetes</taxon>
        <taxon>Pseudonocardiales</taxon>
        <taxon>Pseudonocardiaceae</taxon>
        <taxon>Pseudonocardia</taxon>
    </lineage>
</organism>
<evidence type="ECO:0000256" key="1">
    <source>
        <dbReference type="SAM" id="MobiDB-lite"/>
    </source>
</evidence>
<proteinExistence type="predicted"/>
<dbReference type="PANTHER" id="PTHR11360:SF177">
    <property type="entry name" value="RIBOFLAVIN TRANSPORTER MCH5"/>
    <property type="match status" value="1"/>
</dbReference>